<evidence type="ECO:0000256" key="1">
    <source>
        <dbReference type="ARBA" id="ARBA00004141"/>
    </source>
</evidence>
<dbReference type="SFLD" id="SFLDG00002">
    <property type="entry name" value="C1.7:_P-type_atpase_like"/>
    <property type="match status" value="1"/>
</dbReference>
<evidence type="ECO:0000256" key="4">
    <source>
        <dbReference type="ARBA" id="ARBA00022741"/>
    </source>
</evidence>
<dbReference type="Pfam" id="PF00689">
    <property type="entry name" value="Cation_ATPase_C"/>
    <property type="match status" value="1"/>
</dbReference>
<dbReference type="HOGENOM" id="CLU_002360_3_0_6"/>
<dbReference type="SUPFAM" id="SSF81653">
    <property type="entry name" value="Calcium ATPase, transduction domain A"/>
    <property type="match status" value="1"/>
</dbReference>
<evidence type="ECO:0000256" key="9">
    <source>
        <dbReference type="SAM" id="MobiDB-lite"/>
    </source>
</evidence>
<dbReference type="KEGG" id="fbl:Fbal_2735"/>
<proteinExistence type="inferred from homology"/>
<dbReference type="GO" id="GO:0016887">
    <property type="term" value="F:ATP hydrolysis activity"/>
    <property type="evidence" value="ECO:0007669"/>
    <property type="project" value="InterPro"/>
</dbReference>
<dbReference type="PRINTS" id="PR00120">
    <property type="entry name" value="HATPASE"/>
</dbReference>
<name>E1SRL6_FERBD</name>
<dbReference type="InterPro" id="IPR006068">
    <property type="entry name" value="ATPase_P-typ_cation-transptr_C"/>
</dbReference>
<feature type="transmembrane region" description="Helical" evidence="10">
    <location>
        <begin position="222"/>
        <end position="245"/>
    </location>
</feature>
<dbReference type="Pfam" id="PF00690">
    <property type="entry name" value="Cation_ATPase_N"/>
    <property type="match status" value="1"/>
</dbReference>
<keyword evidence="6" id="KW-1278">Translocase</keyword>
<dbReference type="GO" id="GO:0006883">
    <property type="term" value="P:intracellular sodium ion homeostasis"/>
    <property type="evidence" value="ECO:0007669"/>
    <property type="project" value="TreeGrafter"/>
</dbReference>
<dbReference type="AlphaFoldDB" id="E1SRL6"/>
<dbReference type="InterPro" id="IPR023214">
    <property type="entry name" value="HAD_sf"/>
</dbReference>
<dbReference type="GO" id="GO:1990573">
    <property type="term" value="P:potassium ion import across plasma membrane"/>
    <property type="evidence" value="ECO:0007669"/>
    <property type="project" value="TreeGrafter"/>
</dbReference>
<dbReference type="GO" id="GO:0005524">
    <property type="term" value="F:ATP binding"/>
    <property type="evidence" value="ECO:0007669"/>
    <property type="project" value="UniProtKB-KW"/>
</dbReference>
<dbReference type="GO" id="GO:0030007">
    <property type="term" value="P:intracellular potassium ion homeostasis"/>
    <property type="evidence" value="ECO:0007669"/>
    <property type="project" value="TreeGrafter"/>
</dbReference>
<dbReference type="PANTHER" id="PTHR43294:SF20">
    <property type="entry name" value="P-TYPE ATPASE"/>
    <property type="match status" value="1"/>
</dbReference>
<dbReference type="InterPro" id="IPR059000">
    <property type="entry name" value="ATPase_P-type_domA"/>
</dbReference>
<reference evidence="12 13" key="1">
    <citation type="journal article" date="2010" name="Stand. Genomic Sci.">
        <title>Complete genome sequence of Ferrimonas balearica type strain (PAT).</title>
        <authorList>
            <person name="Nolan M."/>
            <person name="Sikorski J."/>
            <person name="Davenport K."/>
            <person name="Lucas S."/>
            <person name="Glavina Del Rio T."/>
            <person name="Tice H."/>
            <person name="Cheng J."/>
            <person name="Goodwin L."/>
            <person name="Pitluck S."/>
            <person name="Liolios K."/>
            <person name="Ivanova N."/>
            <person name="Mavromatis K."/>
            <person name="Ovchinnikova G."/>
            <person name="Pati A."/>
            <person name="Chen A."/>
            <person name="Palaniappan K."/>
            <person name="Land M."/>
            <person name="Hauser L."/>
            <person name="Chang Y."/>
            <person name="Jeffries C."/>
            <person name="Tapia R."/>
            <person name="Brettin T."/>
            <person name="Detter J."/>
            <person name="Han C."/>
            <person name="Yasawong M."/>
            <person name="Rohde M."/>
            <person name="Tindall B."/>
            <person name="Goker M."/>
            <person name="Woyke T."/>
            <person name="Bristow J."/>
            <person name="Eisen J."/>
            <person name="Markowitz V."/>
            <person name="Hugenholtz P."/>
            <person name="Kyrpides N."/>
            <person name="Klenk H."/>
            <person name="Lapidus A."/>
        </authorList>
    </citation>
    <scope>NUCLEOTIDE SEQUENCE [LARGE SCALE GENOMIC DNA]</scope>
    <source>
        <strain evidence="13">DSM 9799 / CCM 4581 / KCTC 23876 / PAT</strain>
    </source>
</reference>
<evidence type="ECO:0000256" key="10">
    <source>
        <dbReference type="SAM" id="Phobius"/>
    </source>
</evidence>
<dbReference type="GO" id="GO:0005886">
    <property type="term" value="C:plasma membrane"/>
    <property type="evidence" value="ECO:0007669"/>
    <property type="project" value="TreeGrafter"/>
</dbReference>
<dbReference type="OrthoDB" id="9814270at2"/>
<dbReference type="InterPro" id="IPR036412">
    <property type="entry name" value="HAD-like_sf"/>
</dbReference>
<feature type="region of interest" description="Disordered" evidence="9">
    <location>
        <begin position="1"/>
        <end position="22"/>
    </location>
</feature>
<dbReference type="InterPro" id="IPR018303">
    <property type="entry name" value="ATPase_P-typ_P_site"/>
</dbReference>
<comment type="subcellular location">
    <subcellularLocation>
        <location evidence="1">Membrane</location>
        <topology evidence="1">Multi-pass membrane protein</topology>
    </subcellularLocation>
</comment>
<dbReference type="PRINTS" id="PR00119">
    <property type="entry name" value="CATATPASE"/>
</dbReference>
<evidence type="ECO:0000313" key="12">
    <source>
        <dbReference type="EMBL" id="ADN76937.1"/>
    </source>
</evidence>
<dbReference type="Pfam" id="PF00122">
    <property type="entry name" value="E1-E2_ATPase"/>
    <property type="match status" value="1"/>
</dbReference>
<keyword evidence="7 10" id="KW-1133">Transmembrane helix</keyword>
<feature type="transmembrane region" description="Helical" evidence="10">
    <location>
        <begin position="660"/>
        <end position="685"/>
    </location>
</feature>
<dbReference type="STRING" id="550540.Fbal_2735"/>
<dbReference type="GO" id="GO:0005391">
    <property type="term" value="F:P-type sodium:potassium-exchanging transporter activity"/>
    <property type="evidence" value="ECO:0007669"/>
    <property type="project" value="TreeGrafter"/>
</dbReference>
<evidence type="ECO:0000256" key="3">
    <source>
        <dbReference type="ARBA" id="ARBA00022692"/>
    </source>
</evidence>
<organism evidence="12 13">
    <name type="scientific">Ferrimonas balearica (strain DSM 9799 / CCM 4581 / KCTC 23876 / PAT)</name>
    <dbReference type="NCBI Taxonomy" id="550540"/>
    <lineage>
        <taxon>Bacteria</taxon>
        <taxon>Pseudomonadati</taxon>
        <taxon>Pseudomonadota</taxon>
        <taxon>Gammaproteobacteria</taxon>
        <taxon>Alteromonadales</taxon>
        <taxon>Ferrimonadaceae</taxon>
        <taxon>Ferrimonas</taxon>
    </lineage>
</organism>
<dbReference type="Gene3D" id="3.40.50.1000">
    <property type="entry name" value="HAD superfamily/HAD-like"/>
    <property type="match status" value="1"/>
</dbReference>
<feature type="domain" description="Cation-transporting P-type ATPase N-terminal" evidence="11">
    <location>
        <begin position="1"/>
        <end position="58"/>
    </location>
</feature>
<evidence type="ECO:0000256" key="6">
    <source>
        <dbReference type="ARBA" id="ARBA00022967"/>
    </source>
</evidence>
<dbReference type="SUPFAM" id="SSF56784">
    <property type="entry name" value="HAD-like"/>
    <property type="match status" value="1"/>
</dbReference>
<dbReference type="GO" id="GO:0036376">
    <property type="term" value="P:sodium ion export across plasma membrane"/>
    <property type="evidence" value="ECO:0007669"/>
    <property type="project" value="TreeGrafter"/>
</dbReference>
<evidence type="ECO:0000256" key="8">
    <source>
        <dbReference type="ARBA" id="ARBA00023136"/>
    </source>
</evidence>
<dbReference type="InterPro" id="IPR023299">
    <property type="entry name" value="ATPase_P-typ_cyto_dom_N"/>
</dbReference>
<dbReference type="Gene3D" id="3.40.1110.10">
    <property type="entry name" value="Calcium-transporting ATPase, cytoplasmic domain N"/>
    <property type="match status" value="1"/>
</dbReference>
<evidence type="ECO:0000256" key="7">
    <source>
        <dbReference type="ARBA" id="ARBA00022989"/>
    </source>
</evidence>
<dbReference type="GeneID" id="67182959"/>
<dbReference type="InterPro" id="IPR008250">
    <property type="entry name" value="ATPase_P-typ_transduc_dom_A_sf"/>
</dbReference>
<dbReference type="SFLD" id="SFLDF00027">
    <property type="entry name" value="p-type_atpase"/>
    <property type="match status" value="1"/>
</dbReference>
<evidence type="ECO:0000259" key="11">
    <source>
        <dbReference type="SMART" id="SM00831"/>
    </source>
</evidence>
<dbReference type="PANTHER" id="PTHR43294">
    <property type="entry name" value="SODIUM/POTASSIUM-TRANSPORTING ATPASE SUBUNIT ALPHA"/>
    <property type="match status" value="1"/>
</dbReference>
<keyword evidence="3 10" id="KW-0812">Transmembrane</keyword>
<dbReference type="NCBIfam" id="TIGR01494">
    <property type="entry name" value="ATPase_P-type"/>
    <property type="match status" value="2"/>
</dbReference>
<dbReference type="Pfam" id="PF13246">
    <property type="entry name" value="Cation_ATPase"/>
    <property type="match status" value="1"/>
</dbReference>
<evidence type="ECO:0000256" key="2">
    <source>
        <dbReference type="ARBA" id="ARBA00005675"/>
    </source>
</evidence>
<feature type="transmembrane region" description="Helical" evidence="10">
    <location>
        <begin position="796"/>
        <end position="819"/>
    </location>
</feature>
<dbReference type="InterPro" id="IPR004014">
    <property type="entry name" value="ATPase_P-typ_cation-transptr_N"/>
</dbReference>
<keyword evidence="8 10" id="KW-0472">Membrane</keyword>
<feature type="transmembrane region" description="Helical" evidence="10">
    <location>
        <begin position="831"/>
        <end position="849"/>
    </location>
</feature>
<dbReference type="SMART" id="SM00831">
    <property type="entry name" value="Cation_ATPase_N"/>
    <property type="match status" value="1"/>
</dbReference>
<evidence type="ECO:0000256" key="5">
    <source>
        <dbReference type="ARBA" id="ARBA00022840"/>
    </source>
</evidence>
<dbReference type="InterPro" id="IPR001757">
    <property type="entry name" value="P_typ_ATPase"/>
</dbReference>
<dbReference type="SUPFAM" id="SSF81665">
    <property type="entry name" value="Calcium ATPase, transmembrane domain M"/>
    <property type="match status" value="1"/>
</dbReference>
<dbReference type="PROSITE" id="PS00154">
    <property type="entry name" value="ATPASE_E1_E2"/>
    <property type="match status" value="1"/>
</dbReference>
<gene>
    <name evidence="12" type="ordered locus">Fbal_2735</name>
</gene>
<dbReference type="SUPFAM" id="SSF81660">
    <property type="entry name" value="Metal cation-transporting ATPase, ATP-binding domain N"/>
    <property type="match status" value="1"/>
</dbReference>
<keyword evidence="13" id="KW-1185">Reference proteome</keyword>
<feature type="transmembrane region" description="Helical" evidence="10">
    <location>
        <begin position="737"/>
        <end position="756"/>
    </location>
</feature>
<feature type="transmembrane region" description="Helical" evidence="10">
    <location>
        <begin position="251"/>
        <end position="277"/>
    </location>
</feature>
<dbReference type="RefSeq" id="WP_013346243.1">
    <property type="nucleotide sequence ID" value="NC_014541.1"/>
</dbReference>
<dbReference type="InterPro" id="IPR044492">
    <property type="entry name" value="P_typ_ATPase_HD_dom"/>
</dbReference>
<keyword evidence="5" id="KW-0067">ATP-binding</keyword>
<dbReference type="InterPro" id="IPR023298">
    <property type="entry name" value="ATPase_P-typ_TM_dom_sf"/>
</dbReference>
<accession>E1SRL6</accession>
<evidence type="ECO:0000313" key="13">
    <source>
        <dbReference type="Proteomes" id="UP000006683"/>
    </source>
</evidence>
<dbReference type="eggNOG" id="COG0474">
    <property type="taxonomic scope" value="Bacteria"/>
</dbReference>
<dbReference type="EMBL" id="CP002209">
    <property type="protein sequence ID" value="ADN76937.1"/>
    <property type="molecule type" value="Genomic_DNA"/>
</dbReference>
<dbReference type="Gene3D" id="2.70.150.10">
    <property type="entry name" value="Calcium-transporting ATPase, cytoplasmic transduction domain A"/>
    <property type="match status" value="1"/>
</dbReference>
<dbReference type="Gene3D" id="1.20.1110.10">
    <property type="entry name" value="Calcium-transporting ATPase, transmembrane domain"/>
    <property type="match status" value="1"/>
</dbReference>
<keyword evidence="4" id="KW-0547">Nucleotide-binding</keyword>
<dbReference type="Proteomes" id="UP000006683">
    <property type="component" value="Chromosome"/>
</dbReference>
<dbReference type="SFLD" id="SFLDS00003">
    <property type="entry name" value="Haloacid_Dehalogenase"/>
    <property type="match status" value="1"/>
</dbReference>
<sequence>MRAGLSEQEARQRREQFGPNQLPSPRAKSWWWLLLNQFHTPFVYVLLAAALIALVLAQQINAIFILVVLGINALIGTIQEYSAQKAAGALHKMVPRRARVRRDGQVREIDAIDLVPGDIVLLTSGDRISADTRLTEATGLMVDESVLTGEAQTVAKQAASAPIEGPLTERSDCVFAGTMVMHGRGEGVVEATGTQSEIGQIASAVKAQPEPKAPLQRRIERFTLVVAVSVMVVIAVLFVIVLLRGADLGSIFLLGLALAVSAIPEGLPAAITVALAIGMRRMARVKVIVRRLVAVEALGSCTLICSDKTGTLTVNEMTVRQLWLPRGQRIPVSGEGMERAGRIEALAAQVPEMEALVHAGQVCNEASVVAVQGQWRGEGDGVDVALLVLAGKAGFAPDQAQPGDEIDRVPYEPELAYAAVAVQEGEQKRVYFKGAFERILPLCDQAMGSDWEPERFQQQLAELAGLGYRVLALADGPWQGKMNPAEPPSGLRFLGAVAMVDPLRSDAVEAVARCRAAQIEVAMITGDHPDTALALSVELGLCQPRDPVVTGQDLVAAQKQGASALRETIMGSRVFARIEPMQKLLITQELMAAGHNVAMTGDGVNDAPALHAAHVGIAMGKRGTDVARENADLILTDDHFASIVDGVREGRVVYSNIRKVIYLLIATGAAEIVLFILSVLVGLPLPLLPLQILWLNLVTNGVQDVALAFEPAEGDELTQPPRPPNERIFNRLMLERVLSSALYMGGVAFAVFAFALSQGVAEAEARNLTLLMMVLFENVHALSSRSERRSLRHQPFFSNPLLLLGILIAQGIHIGAIAFPPLAQLLALEPVTLEQWGTLLALALTLFIVDEGHKWWHNLRQTDKADARTAERGA</sequence>
<dbReference type="InterPro" id="IPR050510">
    <property type="entry name" value="Cation_transp_ATPase_P-type"/>
</dbReference>
<dbReference type="GO" id="GO:1902600">
    <property type="term" value="P:proton transmembrane transport"/>
    <property type="evidence" value="ECO:0007669"/>
    <property type="project" value="TreeGrafter"/>
</dbReference>
<feature type="transmembrane region" description="Helical" evidence="10">
    <location>
        <begin position="42"/>
        <end position="75"/>
    </location>
</feature>
<protein>
    <submittedName>
        <fullName evidence="12">ATPase, P-type (Transporting), HAD superfamily, subfamily IC</fullName>
    </submittedName>
</protein>
<comment type="similarity">
    <text evidence="2">Belongs to the cation transport ATPase (P-type) (TC 3.A.3) family. Type IIA subfamily.</text>
</comment>